<comment type="caution">
    <text evidence="1">The sequence shown here is derived from an EMBL/GenBank/DDBJ whole genome shotgun (WGS) entry which is preliminary data.</text>
</comment>
<accession>A0ABN0RF19</accession>
<dbReference type="SUPFAM" id="SSF103007">
    <property type="entry name" value="Hypothetical protein TT1725"/>
    <property type="match status" value="1"/>
</dbReference>
<evidence type="ECO:0000313" key="2">
    <source>
        <dbReference type="Proteomes" id="UP000019249"/>
    </source>
</evidence>
<evidence type="ECO:0000313" key="1">
    <source>
        <dbReference type="EMBL" id="EUJ31752.1"/>
    </source>
</evidence>
<proteinExistence type="predicted"/>
<keyword evidence="2" id="KW-1185">Reference proteome</keyword>
<evidence type="ECO:0008006" key="3">
    <source>
        <dbReference type="Google" id="ProtNLM"/>
    </source>
</evidence>
<dbReference type="Gene3D" id="3.30.70.1120">
    <property type="entry name" value="TT1725-like"/>
    <property type="match status" value="1"/>
</dbReference>
<dbReference type="InterPro" id="IPR036746">
    <property type="entry name" value="TT1725-like_sf"/>
</dbReference>
<organism evidence="1 2">
    <name type="scientific">Listeria floridensis FSL S10-1187</name>
    <dbReference type="NCBI Taxonomy" id="1265817"/>
    <lineage>
        <taxon>Bacteria</taxon>
        <taxon>Bacillati</taxon>
        <taxon>Bacillota</taxon>
        <taxon>Bacilli</taxon>
        <taxon>Bacillales</taxon>
        <taxon>Listeriaceae</taxon>
        <taxon>Listeria</taxon>
    </lineage>
</organism>
<gene>
    <name evidence="1" type="ORF">MFLO_08072</name>
</gene>
<dbReference type="Proteomes" id="UP000019249">
    <property type="component" value="Unassembled WGS sequence"/>
</dbReference>
<name>A0ABN0RF19_9LIST</name>
<dbReference type="PANTHER" id="PTHR36441">
    <property type="entry name" value="HYPOTHETICAL CYTOSOLIC PROTEIN"/>
    <property type="match status" value="1"/>
</dbReference>
<dbReference type="EMBL" id="AODF01000015">
    <property type="protein sequence ID" value="EUJ31752.1"/>
    <property type="molecule type" value="Genomic_DNA"/>
</dbReference>
<protein>
    <recommendedName>
        <fullName evidence="3">YlxP-like protein</fullName>
    </recommendedName>
</protein>
<dbReference type="InterPro" id="IPR007546">
    <property type="entry name" value="DUF503"/>
</dbReference>
<dbReference type="Pfam" id="PF04456">
    <property type="entry name" value="DUF503"/>
    <property type="match status" value="1"/>
</dbReference>
<reference evidence="1 2" key="1">
    <citation type="journal article" date="2014" name="Int. J. Syst. Evol. Microbiol.">
        <title>Listeria floridensis sp. nov., Listeria aquatica sp. nov., Listeria cornellensis sp. nov., Listeria riparia sp. nov. and Listeria grandensis sp. nov., from agricultural and natural environments.</title>
        <authorList>
            <person name="den Bakker H.C."/>
            <person name="Warchocki S."/>
            <person name="Wright E.M."/>
            <person name="Allred A.F."/>
            <person name="Ahlstrom C."/>
            <person name="Manuel C.S."/>
            <person name="Stasiewicz M.J."/>
            <person name="Burrell A."/>
            <person name="Roof S."/>
            <person name="Strawn L."/>
            <person name="Fortes E.D."/>
            <person name="Nightingale K.K."/>
            <person name="Kephart D."/>
            <person name="Wiedmann M."/>
        </authorList>
    </citation>
    <scope>NUCLEOTIDE SEQUENCE [LARGE SCALE GENOMIC DNA]</scope>
    <source>
        <strain evidence="1 2">FSL S10-1187</strain>
    </source>
</reference>
<dbReference type="PANTHER" id="PTHR36441:SF1">
    <property type="entry name" value="DUF503 DOMAIN-CONTAINING PROTEIN"/>
    <property type="match status" value="1"/>
</dbReference>
<sequence length="93" mass="10965">MMVRSVVCEFLIYDATNLKAKRAVLKRILTRARQKFNVSIAEIGYQDKWQRTEIGFAVISDTRIQGEKEADQVLAFLDSFPEWERHQTETEWL</sequence>